<dbReference type="Proteomes" id="UP000541610">
    <property type="component" value="Unassembled WGS sequence"/>
</dbReference>
<dbReference type="AlphaFoldDB" id="A0A7J6N4A6"/>
<proteinExistence type="predicted"/>
<accession>A0A7J6N4A6</accession>
<feature type="non-terminal residue" evidence="1">
    <location>
        <position position="285"/>
    </location>
</feature>
<evidence type="ECO:0000313" key="1">
    <source>
        <dbReference type="EMBL" id="KAF4678494.1"/>
    </source>
</evidence>
<organism evidence="1 2">
    <name type="scientific">Perkinsus olseni</name>
    <name type="common">Perkinsus atlanticus</name>
    <dbReference type="NCBI Taxonomy" id="32597"/>
    <lineage>
        <taxon>Eukaryota</taxon>
        <taxon>Sar</taxon>
        <taxon>Alveolata</taxon>
        <taxon>Perkinsozoa</taxon>
        <taxon>Perkinsea</taxon>
        <taxon>Perkinsida</taxon>
        <taxon>Perkinsidae</taxon>
        <taxon>Perkinsus</taxon>
    </lineage>
</organism>
<reference evidence="1 2" key="1">
    <citation type="submission" date="2020-04" db="EMBL/GenBank/DDBJ databases">
        <title>Perkinsus olseni comparative genomics.</title>
        <authorList>
            <person name="Bogema D.R."/>
        </authorList>
    </citation>
    <scope>NUCLEOTIDE SEQUENCE [LARGE SCALE GENOMIC DNA]</scope>
    <source>
        <strain evidence="1">00978-12</strain>
    </source>
</reference>
<name>A0A7J6N4A6_PEROL</name>
<protein>
    <submittedName>
        <fullName evidence="1">Uncharacterized protein</fullName>
    </submittedName>
</protein>
<sequence length="285" mass="32013">MARLSDDYATSVVEAARIHAIRQAYRRHGAESSSICKSGLPGVTRQRVLENNGEMGGSDVSNSVNAQTGVVPPEVAVRTKNSSETIVQCFEGSWLPPPIRRPLRDARNLSQILCLNGGEEKYRHQPVEWCLLDAGYAGIPVLLLKRLWDPDTRPARGPLRWLSTIADETVKEALRDYKEQILLKGSTQIESNGMVDLVIAAPVIWRRDVEQEIPSEPSEVSSVAEMRPMQKERRTVPSWRYPNGLVFDKPSSHQRNWLGQGKIADRKACLLNFNDGDRDAFKSWQ</sequence>
<comment type="caution">
    <text evidence="1">The sequence shown here is derived from an EMBL/GenBank/DDBJ whole genome shotgun (WGS) entry which is preliminary data.</text>
</comment>
<gene>
    <name evidence="1" type="ORF">FOZ60_016514</name>
</gene>
<evidence type="ECO:0000313" key="2">
    <source>
        <dbReference type="Proteomes" id="UP000541610"/>
    </source>
</evidence>
<dbReference type="EMBL" id="JABANP010000889">
    <property type="protein sequence ID" value="KAF4678494.1"/>
    <property type="molecule type" value="Genomic_DNA"/>
</dbReference>